<dbReference type="Gene3D" id="3.90.176.10">
    <property type="entry name" value="Toxin ADP-ribosyltransferase, Chain A, domain 1"/>
    <property type="match status" value="1"/>
</dbReference>
<keyword evidence="6" id="KW-0521">NADP</keyword>
<dbReference type="InterPro" id="IPR018392">
    <property type="entry name" value="LysM"/>
</dbReference>
<evidence type="ECO:0000256" key="5">
    <source>
        <dbReference type="ARBA" id="ARBA00047597"/>
    </source>
</evidence>
<dbReference type="PROSITE" id="PS51782">
    <property type="entry name" value="LYSM"/>
    <property type="match status" value="1"/>
</dbReference>
<evidence type="ECO:0000256" key="6">
    <source>
        <dbReference type="RuleBase" id="RU361228"/>
    </source>
</evidence>
<keyword evidence="2 6" id="KW-0328">Glycosyltransferase</keyword>
<dbReference type="Pfam" id="PF01129">
    <property type="entry name" value="ART"/>
    <property type="match status" value="1"/>
</dbReference>
<feature type="domain" description="LysM" evidence="7">
    <location>
        <begin position="252"/>
        <end position="296"/>
    </location>
</feature>
<dbReference type="Pfam" id="PF01476">
    <property type="entry name" value="LysM"/>
    <property type="match status" value="1"/>
</dbReference>
<dbReference type="GO" id="GO:0106274">
    <property type="term" value="F:NAD+-protein-arginine ADP-ribosyltransferase activity"/>
    <property type="evidence" value="ECO:0007669"/>
    <property type="project" value="UniProtKB-EC"/>
</dbReference>
<dbReference type="SMART" id="SM00257">
    <property type="entry name" value="LysM"/>
    <property type="match status" value="1"/>
</dbReference>
<dbReference type="AlphaFoldDB" id="A0A816XLN8"/>
<dbReference type="InterPro" id="IPR036779">
    <property type="entry name" value="LysM_dom_sf"/>
</dbReference>
<reference evidence="8" key="1">
    <citation type="submission" date="2021-02" db="EMBL/GenBank/DDBJ databases">
        <authorList>
            <person name="Nowell W R."/>
        </authorList>
    </citation>
    <scope>NUCLEOTIDE SEQUENCE</scope>
</reference>
<evidence type="ECO:0000259" key="7">
    <source>
        <dbReference type="PROSITE" id="PS51782"/>
    </source>
</evidence>
<dbReference type="EMBL" id="CAJNRE010016831">
    <property type="protein sequence ID" value="CAF2149112.1"/>
    <property type="molecule type" value="Genomic_DNA"/>
</dbReference>
<name>A0A816XLN8_9BILA</name>
<accession>A0A816XLN8</accession>
<dbReference type="Gene3D" id="3.10.350.10">
    <property type="entry name" value="LysM domain"/>
    <property type="match status" value="1"/>
</dbReference>
<comment type="similarity">
    <text evidence="1 6">Belongs to the Arg-specific ADP-ribosyltransferase family.</text>
</comment>
<evidence type="ECO:0000256" key="4">
    <source>
        <dbReference type="ARBA" id="ARBA00022695"/>
    </source>
</evidence>
<comment type="catalytic activity">
    <reaction evidence="5 6">
        <text>L-arginyl-[protein] + NAD(+) = N(omega)-(ADP-D-ribosyl)-L-arginyl-[protein] + nicotinamide + H(+)</text>
        <dbReference type="Rhea" id="RHEA:19149"/>
        <dbReference type="Rhea" id="RHEA-COMP:10532"/>
        <dbReference type="Rhea" id="RHEA-COMP:15087"/>
        <dbReference type="ChEBI" id="CHEBI:15378"/>
        <dbReference type="ChEBI" id="CHEBI:17154"/>
        <dbReference type="ChEBI" id="CHEBI:29965"/>
        <dbReference type="ChEBI" id="CHEBI:57540"/>
        <dbReference type="ChEBI" id="CHEBI:142554"/>
        <dbReference type="EC" id="2.4.2.31"/>
    </reaction>
</comment>
<evidence type="ECO:0000313" key="8">
    <source>
        <dbReference type="EMBL" id="CAF2149112.1"/>
    </source>
</evidence>
<proteinExistence type="inferred from homology"/>
<sequence length="1207" mass="139651">MTSKSIKREPSTYLVSAGDKPNQILKPIKGFASEPLVSLEEACQPLLGIIPRLKHYVNDAKKNSKNPANNLTQDESAAIRLYTMQWDSNLDDPHVSLYSHLNCILRQPDRKVLKPWFCYLKLFLTALAKLPPISGQNVWRGIRNEYTAKYIEDDETIWWGFSSCTKSLQVLKSDAFLGTTDKRSIFSIEIFDGRSVKDHSDFPEEEEVLLFPGTCLKVDAKLNPASDLHIIQLKSIHPHDELLESVLQDDPWTHKIVPGNTFWLLTQKYGCSLDEIIAANQDIDPLKLQVDQLVQLPSAYKSLFIVSDFPVDILVDKMDKPNEALRSQTDLFSTYQRQLKKQRNSRHKEQISIRSDISTEKIFSANSSNMNSADIVLNIERGHQVDDEEEHEHVCTTPDNRLERIGHRCGNESFVIMSDDDYEQDITDDSDDVQSMHFGLSDEHRNQYGSALNHILADDRNTRQENFFSELISFIHSAKLNKKGTASLLSLLRSTTSLTINHIPKTTNALWQQLGVSFKYKTYYYCSTCFTELMQRDDSCPSCSIKNKPNSELCIFSINEELERVVRSNINLIQWYRLPQNQLIADIVNGEWYKRNRSDELQLTFMLSTDGKPIVKSKRTRTSVWPILGFLVEVPYPIRENINNAILLGLWHSPATPSCSLLLDKIKCSYLIFCCYMSMYVFLHNLTDLGDVLNMPMFIHFYLSKFSSLYDQCKELYSVHALVHLWQQVQQHGSLAFHSLFASESALQVFEKLSHGSVFLGEQISYWWCVFQQLHSKHVHYSPSLFTVDEIIEDNFIDLNNLARYRQEFDLSFNQKFGQFHDSSFKYYSRYKAGLITYHSLSYNRRGNSNSYSICIKDETTCTTSCLYYGEILFFFYMQDKPFLFLKRYINSKRKFSALLKPIEEISGWRVYIDRFHPIIMHSTSELVIYPCAAILYKCIFFRLDDHLTIKVMSKRITTSGSMTPGQIRKSPPVSSNTQRAFEYDMDDFEADENEFDGNYPIIRDVPFYSQQQGQSSIQISNHNKNTGFYYTPQTKRKRVQDQVADSPDSFKEQLDLLQNILKDVNRKVDILNTKEDAFQKKLDHVHQHLGSLIRKGNKNPTPNEPPVELPIIEYNKKKLLAEPIGPTPGCLMKRLVNQLFNKEEIMEGKHEADNERTQKIKEAVQAYFFQGGEEKLTGFWDNEGKITRGNQRRGHVHRNKPLYVSL</sequence>
<evidence type="ECO:0000256" key="2">
    <source>
        <dbReference type="ARBA" id="ARBA00022676"/>
    </source>
</evidence>
<dbReference type="SUPFAM" id="SSF56399">
    <property type="entry name" value="ADP-ribosylation"/>
    <property type="match status" value="1"/>
</dbReference>
<keyword evidence="3 6" id="KW-0808">Transferase</keyword>
<keyword evidence="6" id="KW-0520">NAD</keyword>
<dbReference type="EC" id="2.4.2.31" evidence="6"/>
<evidence type="ECO:0000313" key="9">
    <source>
        <dbReference type="Proteomes" id="UP000663824"/>
    </source>
</evidence>
<evidence type="ECO:0000256" key="1">
    <source>
        <dbReference type="ARBA" id="ARBA00009558"/>
    </source>
</evidence>
<dbReference type="InterPro" id="IPR000768">
    <property type="entry name" value="ART"/>
</dbReference>
<dbReference type="PROSITE" id="PS51996">
    <property type="entry name" value="TR_MART"/>
    <property type="match status" value="1"/>
</dbReference>
<keyword evidence="4" id="KW-0548">Nucleotidyltransferase</keyword>
<protein>
    <recommendedName>
        <fullName evidence="6">NAD(P)(+)--arginine ADP-ribosyltransferase</fullName>
        <ecNumber evidence="6">2.4.2.31</ecNumber>
    </recommendedName>
    <alternativeName>
        <fullName evidence="6">Mono(ADP-ribosyl)transferase</fullName>
    </alternativeName>
</protein>
<dbReference type="GO" id="GO:0016779">
    <property type="term" value="F:nucleotidyltransferase activity"/>
    <property type="evidence" value="ECO:0007669"/>
    <property type="project" value="UniProtKB-KW"/>
</dbReference>
<gene>
    <name evidence="8" type="ORF">MBJ925_LOCUS30919</name>
</gene>
<evidence type="ECO:0000256" key="3">
    <source>
        <dbReference type="ARBA" id="ARBA00022679"/>
    </source>
</evidence>
<dbReference type="Proteomes" id="UP000663824">
    <property type="component" value="Unassembled WGS sequence"/>
</dbReference>
<organism evidence="8 9">
    <name type="scientific">Rotaria magnacalcarata</name>
    <dbReference type="NCBI Taxonomy" id="392030"/>
    <lineage>
        <taxon>Eukaryota</taxon>
        <taxon>Metazoa</taxon>
        <taxon>Spiralia</taxon>
        <taxon>Gnathifera</taxon>
        <taxon>Rotifera</taxon>
        <taxon>Eurotatoria</taxon>
        <taxon>Bdelloidea</taxon>
        <taxon>Philodinida</taxon>
        <taxon>Philodinidae</taxon>
        <taxon>Rotaria</taxon>
    </lineage>
</organism>
<dbReference type="CDD" id="cd00118">
    <property type="entry name" value="LysM"/>
    <property type="match status" value="1"/>
</dbReference>
<comment type="caution">
    <text evidence="8">The sequence shown here is derived from an EMBL/GenBank/DDBJ whole genome shotgun (WGS) entry which is preliminary data.</text>
</comment>